<dbReference type="NCBIfam" id="TIGR02167">
    <property type="entry name" value="Liste_lipo_26"/>
    <property type="match status" value="1"/>
</dbReference>
<name>A0A7S1C2P9_9STRA</name>
<keyword evidence="2" id="KW-0472">Membrane</keyword>
<feature type="region of interest" description="Disordered" evidence="1">
    <location>
        <begin position="227"/>
        <end position="249"/>
    </location>
</feature>
<dbReference type="AlphaFoldDB" id="A0A7S1C2P9"/>
<evidence type="ECO:0000313" key="3">
    <source>
        <dbReference type="EMBL" id="CAD8904431.1"/>
    </source>
</evidence>
<accession>A0A7S1C2P9</accession>
<reference evidence="3" key="1">
    <citation type="submission" date="2021-01" db="EMBL/GenBank/DDBJ databases">
        <authorList>
            <person name="Corre E."/>
            <person name="Pelletier E."/>
            <person name="Niang G."/>
            <person name="Scheremetjew M."/>
            <person name="Finn R."/>
            <person name="Kale V."/>
            <person name="Holt S."/>
            <person name="Cochrane G."/>
            <person name="Meng A."/>
            <person name="Brown T."/>
            <person name="Cohen L."/>
        </authorList>
    </citation>
    <scope>NUCLEOTIDE SEQUENCE</scope>
    <source>
        <strain evidence="3">308</strain>
    </source>
</reference>
<dbReference type="EMBL" id="HBFR01043229">
    <property type="protein sequence ID" value="CAD8904431.1"/>
    <property type="molecule type" value="Transcribed_RNA"/>
</dbReference>
<evidence type="ECO:0000256" key="2">
    <source>
        <dbReference type="SAM" id="Phobius"/>
    </source>
</evidence>
<dbReference type="InterPro" id="IPR005046">
    <property type="entry name" value="DUF285"/>
</dbReference>
<keyword evidence="2" id="KW-0812">Transmembrane</keyword>
<sequence length="249" mass="27133">MTDPPSSSSCLDDASLRTALSLWFSDRPSAESLHGPLPSWPTCAATSLALLFYERASFSSPLSGWDVSRVTDLSWAFVGASAFDGDVAPWDVSEVTRAAAAFGGASAFDGDVRGWDVSRVEDTTWMFFAAASFDRDLSNWDVGNVGHMAHMFKGARSFRRELRWCPRKGAETTGMFTNSSGSLRCGDEVGPSVASVGGDFVLEHGTGLVVGMFLSLIFFLLVSDRNERQSEEESEEESEDIEMKALHRE</sequence>
<protein>
    <recommendedName>
        <fullName evidence="4">BspA family leucine-rich repeat surface protein</fullName>
    </recommendedName>
</protein>
<keyword evidence="2" id="KW-1133">Transmembrane helix</keyword>
<evidence type="ECO:0000256" key="1">
    <source>
        <dbReference type="SAM" id="MobiDB-lite"/>
    </source>
</evidence>
<organism evidence="3">
    <name type="scientific">Corethron hystrix</name>
    <dbReference type="NCBI Taxonomy" id="216773"/>
    <lineage>
        <taxon>Eukaryota</taxon>
        <taxon>Sar</taxon>
        <taxon>Stramenopiles</taxon>
        <taxon>Ochrophyta</taxon>
        <taxon>Bacillariophyta</taxon>
        <taxon>Coscinodiscophyceae</taxon>
        <taxon>Corethrophycidae</taxon>
        <taxon>Corethrales</taxon>
        <taxon>Corethraceae</taxon>
        <taxon>Corethron</taxon>
    </lineage>
</organism>
<gene>
    <name evidence="3" type="ORF">CHYS00102_LOCUS31651</name>
</gene>
<dbReference type="Pfam" id="PF03382">
    <property type="entry name" value="DUF285"/>
    <property type="match status" value="1"/>
</dbReference>
<feature type="transmembrane region" description="Helical" evidence="2">
    <location>
        <begin position="205"/>
        <end position="222"/>
    </location>
</feature>
<proteinExistence type="predicted"/>
<evidence type="ECO:0008006" key="4">
    <source>
        <dbReference type="Google" id="ProtNLM"/>
    </source>
</evidence>
<dbReference type="InterPro" id="IPR011889">
    <property type="entry name" value="Liste_lipo_26"/>
</dbReference>